<sequence length="646" mass="72459">MSINQLIFQNLKANIKHYYLYVFALMFSVALYFAFVTLQYDPALDATKGSIKGAAALKSASILLIAIVAIFNLYANNIFVKRRSKEIGLLQLIGMTKGKIFRILSTENFILYFGSLVVGAFIGFSVSKLILMVLLQITGVKADATLHFSVQAFIQSIVVFSSVYLLILLVNYLFIQRQTILSLFHVATSTEAKVKQMSKTEAILGFIGLCLVLLGYFVSSKLFSGSITTAPGLLSGMLFILASVIIGTYLFYKESVRLILNVVRKRKNGYLNVQEVLSLASIMYRMKSNALLLMVITTVSALAIGLLSLSYITYYSVEKTAERNLPAHFSVTERHYAESFTQALDASGIKHRDTTIEVIQIKADLSQVMDTKNELYVGPDVNRMAVISDTTIGMDVAANQTYFTGANDEMQKFLQFKPNSQAKLITLNATIPLTYIGIEEQSYISRRFSFGSLPVAVVDDSVFQRMKQDLDPEIQGTSSLYFGIDIVDEKQLEKANQLFHDEKWGDRATRDSRQDMASELKNRMGLMMFIVGFLGLTFLITSGCILYFKQMDESEDEKSSYTILRKLGFTQSDLLKGIQVKQLFNFGIPLIVGLVHSYFAIQSGWFFFGTELWTPMMIVMGLYTALYSVFGVLSVQHYRKVIKKAL</sequence>
<feature type="transmembrane region" description="Helical" evidence="6">
    <location>
        <begin position="153"/>
        <end position="175"/>
    </location>
</feature>
<dbReference type="InterPro" id="IPR052536">
    <property type="entry name" value="ABC-4_Integral_Memb_Prot"/>
</dbReference>
<feature type="transmembrane region" description="Helical" evidence="6">
    <location>
        <begin position="231"/>
        <end position="252"/>
    </location>
</feature>
<evidence type="ECO:0000256" key="3">
    <source>
        <dbReference type="ARBA" id="ARBA00022692"/>
    </source>
</evidence>
<feature type="transmembrane region" description="Helical" evidence="6">
    <location>
        <begin position="613"/>
        <end position="635"/>
    </location>
</feature>
<evidence type="ECO:0000259" key="7">
    <source>
        <dbReference type="Pfam" id="PF02687"/>
    </source>
</evidence>
<feature type="transmembrane region" description="Helical" evidence="6">
    <location>
        <begin position="202"/>
        <end position="219"/>
    </location>
</feature>
<evidence type="ECO:0000256" key="4">
    <source>
        <dbReference type="ARBA" id="ARBA00022989"/>
    </source>
</evidence>
<dbReference type="RefSeq" id="WP_068663608.1">
    <property type="nucleotide sequence ID" value="NZ_LYPB01000057.1"/>
</dbReference>
<dbReference type="GO" id="GO:0005886">
    <property type="term" value="C:plasma membrane"/>
    <property type="evidence" value="ECO:0007669"/>
    <property type="project" value="UniProtKB-SubCell"/>
</dbReference>
<comment type="caution">
    <text evidence="8">The sequence shown here is derived from an EMBL/GenBank/DDBJ whole genome shotgun (WGS) entry which is preliminary data.</text>
</comment>
<feature type="transmembrane region" description="Helical" evidence="6">
    <location>
        <begin position="55"/>
        <end position="75"/>
    </location>
</feature>
<dbReference type="Proteomes" id="UP000078454">
    <property type="component" value="Unassembled WGS sequence"/>
</dbReference>
<feature type="transmembrane region" description="Helical" evidence="6">
    <location>
        <begin position="18"/>
        <end position="35"/>
    </location>
</feature>
<dbReference type="InterPro" id="IPR003838">
    <property type="entry name" value="ABC3_permease_C"/>
</dbReference>
<gene>
    <name evidence="8" type="ORF">A8708_13630</name>
</gene>
<evidence type="ECO:0000256" key="5">
    <source>
        <dbReference type="ARBA" id="ARBA00023136"/>
    </source>
</evidence>
<name>A0A198AD23_9BACL</name>
<dbReference type="OrthoDB" id="1705903at2"/>
<reference evidence="8 9" key="1">
    <citation type="submission" date="2016-05" db="EMBL/GenBank/DDBJ databases">
        <title>Paenibacillus sp. 1ZS3-15 nov., isolated from the rhizosphere soil.</title>
        <authorList>
            <person name="Zhang X.X."/>
            <person name="Zhang J."/>
        </authorList>
    </citation>
    <scope>NUCLEOTIDE SEQUENCE [LARGE SCALE GENOMIC DNA]</scope>
    <source>
        <strain evidence="8 9">1ZS3-15</strain>
    </source>
</reference>
<dbReference type="InterPro" id="IPR027022">
    <property type="entry name" value="ABC_permease_BceB-typ"/>
</dbReference>
<evidence type="ECO:0000256" key="6">
    <source>
        <dbReference type="PIRNR" id="PIRNR018968"/>
    </source>
</evidence>
<comment type="subcellular location">
    <subcellularLocation>
        <location evidence="1 6">Cell membrane</location>
        <topology evidence="1 6">Multi-pass membrane protein</topology>
    </subcellularLocation>
</comment>
<feature type="transmembrane region" description="Helical" evidence="6">
    <location>
        <begin position="583"/>
        <end position="601"/>
    </location>
</feature>
<evidence type="ECO:0000313" key="9">
    <source>
        <dbReference type="Proteomes" id="UP000078454"/>
    </source>
</evidence>
<dbReference type="AlphaFoldDB" id="A0A198AD23"/>
<keyword evidence="9" id="KW-1185">Reference proteome</keyword>
<dbReference type="Pfam" id="PF02687">
    <property type="entry name" value="FtsX"/>
    <property type="match status" value="1"/>
</dbReference>
<feature type="transmembrane region" description="Helical" evidence="6">
    <location>
        <begin position="291"/>
        <end position="314"/>
    </location>
</feature>
<dbReference type="EMBL" id="LYPB01000057">
    <property type="protein sequence ID" value="OAS19394.1"/>
    <property type="molecule type" value="Genomic_DNA"/>
</dbReference>
<dbReference type="STRING" id="1850517.A8708_13630"/>
<keyword evidence="6" id="KW-0813">Transport</keyword>
<evidence type="ECO:0000256" key="2">
    <source>
        <dbReference type="ARBA" id="ARBA00022475"/>
    </source>
</evidence>
<accession>A0A198AD23</accession>
<proteinExistence type="inferred from homology"/>
<evidence type="ECO:0000313" key="8">
    <source>
        <dbReference type="EMBL" id="OAS19394.1"/>
    </source>
</evidence>
<comment type="similarity">
    <text evidence="6">Belongs to the ABC-4 integral membrane protein family.</text>
</comment>
<evidence type="ECO:0000256" key="1">
    <source>
        <dbReference type="ARBA" id="ARBA00004651"/>
    </source>
</evidence>
<keyword evidence="5 6" id="KW-0472">Membrane</keyword>
<feature type="domain" description="ABC3 transporter permease C-terminal" evidence="7">
    <location>
        <begin position="60"/>
        <end position="175"/>
    </location>
</feature>
<dbReference type="GO" id="GO:0055085">
    <property type="term" value="P:transmembrane transport"/>
    <property type="evidence" value="ECO:0007669"/>
    <property type="project" value="UniProtKB-UniRule"/>
</dbReference>
<feature type="transmembrane region" description="Helical" evidence="6">
    <location>
        <begin position="109"/>
        <end position="133"/>
    </location>
</feature>
<dbReference type="PIRSF" id="PIRSF018968">
    <property type="entry name" value="ABC_permease_BceB"/>
    <property type="match status" value="1"/>
</dbReference>
<dbReference type="PANTHER" id="PTHR46795">
    <property type="entry name" value="ABC TRANSPORTER PERMEASE-RELATED-RELATED"/>
    <property type="match status" value="1"/>
</dbReference>
<feature type="transmembrane region" description="Helical" evidence="6">
    <location>
        <begin position="526"/>
        <end position="548"/>
    </location>
</feature>
<dbReference type="PANTHER" id="PTHR46795:SF3">
    <property type="entry name" value="ABC TRANSPORTER PERMEASE"/>
    <property type="match status" value="1"/>
</dbReference>
<organism evidence="8 9">
    <name type="scientific">Paenibacillus oryzisoli</name>
    <dbReference type="NCBI Taxonomy" id="1850517"/>
    <lineage>
        <taxon>Bacteria</taxon>
        <taxon>Bacillati</taxon>
        <taxon>Bacillota</taxon>
        <taxon>Bacilli</taxon>
        <taxon>Bacillales</taxon>
        <taxon>Paenibacillaceae</taxon>
        <taxon>Paenibacillus</taxon>
    </lineage>
</organism>
<keyword evidence="4 6" id="KW-1133">Transmembrane helix</keyword>
<keyword evidence="3 6" id="KW-0812">Transmembrane</keyword>
<keyword evidence="2 6" id="KW-1003">Cell membrane</keyword>
<protein>
    <submittedName>
        <fullName evidence="8">Bacitracin ABC transporter permease</fullName>
    </submittedName>
</protein>